<comment type="caution">
    <text evidence="2">The sequence shown here is derived from an EMBL/GenBank/DDBJ whole genome shotgun (WGS) entry which is preliminary data.</text>
</comment>
<proteinExistence type="predicted"/>
<evidence type="ECO:0000259" key="1">
    <source>
        <dbReference type="Pfam" id="PF13417"/>
    </source>
</evidence>
<dbReference type="EMBL" id="JBHRUH010000019">
    <property type="protein sequence ID" value="MFC3292867.1"/>
    <property type="molecule type" value="Genomic_DNA"/>
</dbReference>
<accession>A0ABV7M3N5</accession>
<dbReference type="Pfam" id="PF13417">
    <property type="entry name" value="GST_N_3"/>
    <property type="match status" value="1"/>
</dbReference>
<dbReference type="SUPFAM" id="SSF52833">
    <property type="entry name" value="Thioredoxin-like"/>
    <property type="match status" value="1"/>
</dbReference>
<reference evidence="3" key="1">
    <citation type="journal article" date="2019" name="Int. J. Syst. Evol. Microbiol.">
        <title>The Global Catalogue of Microorganisms (GCM) 10K type strain sequencing project: providing services to taxonomists for standard genome sequencing and annotation.</title>
        <authorList>
            <consortium name="The Broad Institute Genomics Platform"/>
            <consortium name="The Broad Institute Genome Sequencing Center for Infectious Disease"/>
            <person name="Wu L."/>
            <person name="Ma J."/>
        </authorList>
    </citation>
    <scope>NUCLEOTIDE SEQUENCE [LARGE SCALE GENOMIC DNA]</scope>
    <source>
        <strain evidence="3">KCTC 12847</strain>
    </source>
</reference>
<dbReference type="InterPro" id="IPR004045">
    <property type="entry name" value="Glutathione_S-Trfase_N"/>
</dbReference>
<sequence>MSDSVHIFGPQFSTFVRSVQLCCEEKGISYTVGAHIDGQRVEFHGPEHQAPHPFGKVPVLLHGERRLIDIHHG</sequence>
<dbReference type="Gene3D" id="3.40.30.10">
    <property type="entry name" value="Glutaredoxin"/>
    <property type="match status" value="1"/>
</dbReference>
<organism evidence="2 3">
    <name type="scientific">Modicisalibacter luteus</name>
    <dbReference type="NCBI Taxonomy" id="453962"/>
    <lineage>
        <taxon>Bacteria</taxon>
        <taxon>Pseudomonadati</taxon>
        <taxon>Pseudomonadota</taxon>
        <taxon>Gammaproteobacteria</taxon>
        <taxon>Oceanospirillales</taxon>
        <taxon>Halomonadaceae</taxon>
        <taxon>Modicisalibacter</taxon>
    </lineage>
</organism>
<dbReference type="InterPro" id="IPR036249">
    <property type="entry name" value="Thioredoxin-like_sf"/>
</dbReference>
<protein>
    <submittedName>
        <fullName evidence="2">Glutathione S-transferase family protein</fullName>
    </submittedName>
</protein>
<gene>
    <name evidence="2" type="ORF">ACFOEI_12415</name>
</gene>
<evidence type="ECO:0000313" key="3">
    <source>
        <dbReference type="Proteomes" id="UP001595640"/>
    </source>
</evidence>
<keyword evidence="3" id="KW-1185">Reference proteome</keyword>
<name>A0ABV7M3N5_9GAMM</name>
<evidence type="ECO:0000313" key="2">
    <source>
        <dbReference type="EMBL" id="MFC3292867.1"/>
    </source>
</evidence>
<dbReference type="RefSeq" id="WP_019019738.1">
    <property type="nucleotide sequence ID" value="NZ_BMXD01000010.1"/>
</dbReference>
<dbReference type="Proteomes" id="UP001595640">
    <property type="component" value="Unassembled WGS sequence"/>
</dbReference>
<feature type="domain" description="GST N-terminal" evidence="1">
    <location>
        <begin position="11"/>
        <end position="69"/>
    </location>
</feature>